<dbReference type="Proteomes" id="UP000639338">
    <property type="component" value="Unassembled WGS sequence"/>
</dbReference>
<evidence type="ECO:0000259" key="10">
    <source>
        <dbReference type="Pfam" id="PF16019"/>
    </source>
</evidence>
<reference evidence="11 12" key="1">
    <citation type="submission" date="2020-08" db="EMBL/GenBank/DDBJ databases">
        <title>Aphidius gifuensis genome sequencing and assembly.</title>
        <authorList>
            <person name="Du Z."/>
        </authorList>
    </citation>
    <scope>NUCLEOTIDE SEQUENCE [LARGE SCALE GENOMIC DNA]</scope>
    <source>
        <strain evidence="11">YNYX2018</strain>
        <tissue evidence="11">Adults</tissue>
    </source>
</reference>
<dbReference type="Pfam" id="PF16019">
    <property type="entry name" value="CSRNP_N"/>
    <property type="match status" value="1"/>
</dbReference>
<evidence type="ECO:0000256" key="2">
    <source>
        <dbReference type="ARBA" id="ARBA00008548"/>
    </source>
</evidence>
<feature type="compositionally biased region" description="Acidic residues" evidence="9">
    <location>
        <begin position="570"/>
        <end position="584"/>
    </location>
</feature>
<feature type="region of interest" description="Disordered" evidence="9">
    <location>
        <begin position="871"/>
        <end position="902"/>
    </location>
</feature>
<dbReference type="GO" id="GO:0006915">
    <property type="term" value="P:apoptotic process"/>
    <property type="evidence" value="ECO:0007669"/>
    <property type="project" value="UniProtKB-KW"/>
</dbReference>
<sequence length="1006" mass="112997">MESTLACPSKSENTNDQEEFTSVNLPTTTTTTTINLENLQENINNEISNNVNELSSEPSNHHDENINENNIKVTNIDKSLLSTINAISDDDDDDNNISKSDDFSTINNTELKVIGVEISDEEIKQLKNDIHRLSPVSVSLHERTLGEILLTSETGGGGGNGDGCKDDGGDGVIENELNINNKNINSENIINNIDKFEINNYNNINDSNNENINDTKLICQQKELMLILSRVDDNKKTNQQIDDTEATTSEINVFNLSPKYMENDQLSRKSPMVVIDKMNHLNKQIITRKLNNEYDDNDGADNDVKIDNNLEKTNELNNEYIVNQESSSIMINETVVCDDNEQLIINNEDVTNVILTRLEAVQPEAFTEDSAESMTLTTGGAVDEVRSDGSDSGLGSELPGDQGPAPAQESDSETSFLDRIPDDILTDKEKVVNTLNTFDSPSSSNSTTVVTQQNYSSPQKSSLKRRLDDCLEGEPSAKRNNTDGEPFKKKRNIKFDAVTVYYFPRSQGFTCVPSQGGSTLGMSATHTHAERFSLSEHAAEQRRLHRARVAQLRSERAATSVIEAASSSEDPSDDTDDEPSDTEELDIDNYYFLQPVPPWQRRSLLRAAGVRRIDANEKDDCRDIRASREHCGCGCKGYCDPESCPCSRANVKCQVDRAGFPCGCSRDGCANNSGRIEFNPVRVRTHFIHTLLLLEIEKKQRNEEQRDATNEQDIQDINSRIPLHGDVIQQTVTDITTNEQNCMNTSSFTTLNYDNHETTTQSCQNIHTTRDNNSLDLYGIRDVCYQTDETIDNSNHKIHPEFNPTFQSFTPQQTTFSTTNYQDYQTYDTLPSTSSPSQFQPQFQNVNQSQDINNFTHYSYVQNDQNSIANNSCQSQLQEQQHQQQSSSSSSSQPQQAQPQQQQIYDNNFTQDDNNSQQYTNLNSVQQPMNNVVQQMGKLEPFSELLAGRYSYYSDVEPQPINNYHQNSNKVDDKIIESTNIQNNIDDCDENFGEIIKKSMVETVSA</sequence>
<feature type="compositionally biased region" description="Low complexity" evidence="9">
    <location>
        <begin position="872"/>
        <end position="902"/>
    </location>
</feature>
<keyword evidence="5" id="KW-0238">DNA-binding</keyword>
<comment type="subcellular location">
    <subcellularLocation>
        <location evidence="1">Nucleus</location>
    </subcellularLocation>
</comment>
<keyword evidence="8" id="KW-0539">Nucleus</keyword>
<accession>A0A834Y0S3</accession>
<dbReference type="InterPro" id="IPR031972">
    <property type="entry name" value="CSRNP_N"/>
</dbReference>
<dbReference type="OrthoDB" id="5946974at2759"/>
<dbReference type="PANTHER" id="PTHR13580">
    <property type="entry name" value="TGF-BETA INDUCED APOPTOSIS PROTEIN"/>
    <property type="match status" value="1"/>
</dbReference>
<dbReference type="GO" id="GO:0000981">
    <property type="term" value="F:DNA-binding transcription factor activity, RNA polymerase II-specific"/>
    <property type="evidence" value="ECO:0007669"/>
    <property type="project" value="TreeGrafter"/>
</dbReference>
<protein>
    <recommendedName>
        <fullName evidence="10">Cysteine/serine-rich nuclear protein N-terminal domain-containing protein</fullName>
    </recommendedName>
</protein>
<feature type="compositionally biased region" description="Low complexity" evidence="9">
    <location>
        <begin position="442"/>
        <end position="454"/>
    </location>
</feature>
<dbReference type="EMBL" id="JACMRX010000001">
    <property type="protein sequence ID" value="KAF7996491.1"/>
    <property type="molecule type" value="Genomic_DNA"/>
</dbReference>
<feature type="compositionally biased region" description="Basic and acidic residues" evidence="9">
    <location>
        <begin position="465"/>
        <end position="487"/>
    </location>
</feature>
<keyword evidence="3" id="KW-0053">Apoptosis</keyword>
<dbReference type="PRINTS" id="PR02031">
    <property type="entry name" value="CYSSERRICHNP"/>
</dbReference>
<evidence type="ECO:0000313" key="12">
    <source>
        <dbReference type="Proteomes" id="UP000639338"/>
    </source>
</evidence>
<dbReference type="GO" id="GO:0005634">
    <property type="term" value="C:nucleus"/>
    <property type="evidence" value="ECO:0007669"/>
    <property type="project" value="UniProtKB-SubCell"/>
</dbReference>
<evidence type="ECO:0000256" key="6">
    <source>
        <dbReference type="ARBA" id="ARBA00023159"/>
    </source>
</evidence>
<organism evidence="11 12">
    <name type="scientific">Aphidius gifuensis</name>
    <name type="common">Parasitoid wasp</name>
    <dbReference type="NCBI Taxonomy" id="684658"/>
    <lineage>
        <taxon>Eukaryota</taxon>
        <taxon>Metazoa</taxon>
        <taxon>Ecdysozoa</taxon>
        <taxon>Arthropoda</taxon>
        <taxon>Hexapoda</taxon>
        <taxon>Insecta</taxon>
        <taxon>Pterygota</taxon>
        <taxon>Neoptera</taxon>
        <taxon>Endopterygota</taxon>
        <taxon>Hymenoptera</taxon>
        <taxon>Apocrita</taxon>
        <taxon>Ichneumonoidea</taxon>
        <taxon>Braconidae</taxon>
        <taxon>Aphidiinae</taxon>
        <taxon>Aphidius</taxon>
    </lineage>
</organism>
<dbReference type="AlphaFoldDB" id="A0A834Y0S3"/>
<proteinExistence type="inferred from homology"/>
<evidence type="ECO:0000256" key="4">
    <source>
        <dbReference type="ARBA" id="ARBA00023015"/>
    </source>
</evidence>
<evidence type="ECO:0000256" key="7">
    <source>
        <dbReference type="ARBA" id="ARBA00023163"/>
    </source>
</evidence>
<evidence type="ECO:0000256" key="3">
    <source>
        <dbReference type="ARBA" id="ARBA00022703"/>
    </source>
</evidence>
<keyword evidence="7" id="KW-0804">Transcription</keyword>
<keyword evidence="4" id="KW-0805">Transcription regulation</keyword>
<evidence type="ECO:0000313" key="11">
    <source>
        <dbReference type="EMBL" id="KAF7996491.1"/>
    </source>
</evidence>
<dbReference type="InterPro" id="IPR023260">
    <property type="entry name" value="Cys/Ser-rich_nuc_prot"/>
</dbReference>
<keyword evidence="12" id="KW-1185">Reference proteome</keyword>
<feature type="region of interest" description="Disordered" evidence="9">
    <location>
        <begin position="435"/>
        <end position="487"/>
    </location>
</feature>
<feature type="compositionally biased region" description="Low complexity" evidence="9">
    <location>
        <begin position="390"/>
        <end position="401"/>
    </location>
</feature>
<dbReference type="PANTHER" id="PTHR13580:SF9">
    <property type="entry name" value="AXIN1 UP-REGULATED 1, ISOFORM A"/>
    <property type="match status" value="1"/>
</dbReference>
<gene>
    <name evidence="11" type="ORF">HCN44_002123</name>
</gene>
<keyword evidence="6" id="KW-0010">Activator</keyword>
<comment type="similarity">
    <text evidence="2">Belongs to the AXUD1 family.</text>
</comment>
<evidence type="ECO:0000256" key="9">
    <source>
        <dbReference type="SAM" id="MobiDB-lite"/>
    </source>
</evidence>
<feature type="region of interest" description="Disordered" evidence="9">
    <location>
        <begin position="555"/>
        <end position="584"/>
    </location>
</feature>
<evidence type="ECO:0000256" key="5">
    <source>
        <dbReference type="ARBA" id="ARBA00023125"/>
    </source>
</evidence>
<feature type="region of interest" description="Disordered" evidence="9">
    <location>
        <begin position="366"/>
        <end position="415"/>
    </location>
</feature>
<evidence type="ECO:0000256" key="8">
    <source>
        <dbReference type="ARBA" id="ARBA00023242"/>
    </source>
</evidence>
<comment type="caution">
    <text evidence="11">The sequence shown here is derived from an EMBL/GenBank/DDBJ whole genome shotgun (WGS) entry which is preliminary data.</text>
</comment>
<feature type="domain" description="Cysteine/serine-rich nuclear protein N-terminal" evidence="10">
    <location>
        <begin position="488"/>
        <end position="698"/>
    </location>
</feature>
<name>A0A834Y0S3_APHGI</name>
<dbReference type="GO" id="GO:0043565">
    <property type="term" value="F:sequence-specific DNA binding"/>
    <property type="evidence" value="ECO:0007669"/>
    <property type="project" value="TreeGrafter"/>
</dbReference>
<evidence type="ECO:0000256" key="1">
    <source>
        <dbReference type="ARBA" id="ARBA00004123"/>
    </source>
</evidence>